<dbReference type="PANTHER" id="PTHR43143:SF6">
    <property type="entry name" value="BLL3016 PROTEIN"/>
    <property type="match status" value="1"/>
</dbReference>
<dbReference type="Pfam" id="PF00149">
    <property type="entry name" value="Metallophos"/>
    <property type="match status" value="1"/>
</dbReference>
<organism evidence="4 5">
    <name type="scientific">Nocardiopsis tropica</name>
    <dbReference type="NCBI Taxonomy" id="109330"/>
    <lineage>
        <taxon>Bacteria</taxon>
        <taxon>Bacillati</taxon>
        <taxon>Actinomycetota</taxon>
        <taxon>Actinomycetes</taxon>
        <taxon>Streptosporangiales</taxon>
        <taxon>Nocardiopsidaceae</taxon>
        <taxon>Nocardiopsis</taxon>
    </lineage>
</organism>
<feature type="domain" description="Calcineurin-like phosphoesterase" evidence="1">
    <location>
        <begin position="163"/>
        <end position="368"/>
    </location>
</feature>
<sequence>MAAAIAGSITLVPAPAAAEPSENGDDAAYRGGIEVVRSQPADDSVLTGRVFVDADRNSVSDRGEDGLAGVVVTNGRDVVRTDRRGRYELPAFDNMTVSITQPSGYQVPMDEHNIPQFHYNHLPEGSPELRYGGIEPTGPLPSAVNFPVVESGETGAPDQSCVIAGDLQTYDEQEVEYARAGAIRDLAERDDYAGCGTLFVGDVVGDDLSLYPAVKDLVAETNGPARFLPGNHDLDFDAPDSEHSFDTFRAQLAPEYYSYDVGDVHIVALNTVDYPCTVAEDSPAGIAERCADPEGRPAYNGRIDDDQLAWLEQDLAHVDRDKLVVVAGHIGLLNYADESSPVHQVDQVRRVHELLEGRRAVALSGHSHSIENLKTGDDVEGWRTLFGVEGLPFPHITAGAISGDWYSGEVGEEGYPTAIGRDGGRPGLVTLDIEGNEFQERYTVTGESDDVQTQLGINSPTYREWFAERQEWNANPVGEAPELDEPLVVDRSDLAGGSWLTTNFFFGSTGSTVEVSIDGGRTREATRTQQMEGEDVNVGVEYSDPYAISQQLVHGGSLADRTMHLWRFDLPRNLRTGEHTAEVTATDSYGREFTDTIEFEVVGRR</sequence>
<evidence type="ECO:0000313" key="5">
    <source>
        <dbReference type="Proteomes" id="UP001348641"/>
    </source>
</evidence>
<dbReference type="Gene3D" id="3.60.21.10">
    <property type="match status" value="1"/>
</dbReference>
<feature type="domain" description="Calcineurin-like phosphoesterase C-terminal" evidence="2">
    <location>
        <begin position="398"/>
        <end position="593"/>
    </location>
</feature>
<accession>A0ABU7KNX1</accession>
<dbReference type="RefSeq" id="WP_330158150.1">
    <property type="nucleotide sequence ID" value="NZ_BAAAJA010000011.1"/>
</dbReference>
<dbReference type="PANTHER" id="PTHR43143">
    <property type="entry name" value="METALLOPHOSPHOESTERASE, CALCINEURIN SUPERFAMILY"/>
    <property type="match status" value="1"/>
</dbReference>
<gene>
    <name evidence="4" type="ORF">Q8A49_10785</name>
</gene>
<name>A0ABU7KNX1_9ACTN</name>
<dbReference type="EMBL" id="JAUUCC010000022">
    <property type="protein sequence ID" value="MEE2050978.1"/>
    <property type="molecule type" value="Genomic_DNA"/>
</dbReference>
<protein>
    <submittedName>
        <fullName evidence="4">Calcineurin-like phosphoesterase family protein</fullName>
    </submittedName>
</protein>
<dbReference type="InterPro" id="IPR032285">
    <property type="entry name" value="Metallophos_N"/>
</dbReference>
<reference evidence="4 5" key="1">
    <citation type="submission" date="2023-07" db="EMBL/GenBank/DDBJ databases">
        <authorList>
            <person name="Girao M."/>
            <person name="Carvalho M.F."/>
        </authorList>
    </citation>
    <scope>NUCLEOTIDE SEQUENCE [LARGE SCALE GENOMIC DNA]</scope>
    <source>
        <strain evidence="4 5">66/93</strain>
    </source>
</reference>
<dbReference type="InterPro" id="IPR029052">
    <property type="entry name" value="Metallo-depent_PP-like"/>
</dbReference>
<dbReference type="Proteomes" id="UP001348641">
    <property type="component" value="Unassembled WGS sequence"/>
</dbReference>
<dbReference type="Pfam" id="PF16370">
    <property type="entry name" value="MetallophosC"/>
    <property type="match status" value="1"/>
</dbReference>
<proteinExistence type="predicted"/>
<comment type="caution">
    <text evidence="4">The sequence shown here is derived from an EMBL/GenBank/DDBJ whole genome shotgun (WGS) entry which is preliminary data.</text>
</comment>
<dbReference type="InterPro" id="IPR013783">
    <property type="entry name" value="Ig-like_fold"/>
</dbReference>
<evidence type="ECO:0000259" key="2">
    <source>
        <dbReference type="Pfam" id="PF16370"/>
    </source>
</evidence>
<dbReference type="Gene3D" id="2.60.40.10">
    <property type="entry name" value="Immunoglobulins"/>
    <property type="match status" value="1"/>
</dbReference>
<evidence type="ECO:0000259" key="3">
    <source>
        <dbReference type="Pfam" id="PF16371"/>
    </source>
</evidence>
<dbReference type="SUPFAM" id="SSF56300">
    <property type="entry name" value="Metallo-dependent phosphatases"/>
    <property type="match status" value="1"/>
</dbReference>
<evidence type="ECO:0000259" key="1">
    <source>
        <dbReference type="Pfam" id="PF00149"/>
    </source>
</evidence>
<dbReference type="InterPro" id="IPR004843">
    <property type="entry name" value="Calcineurin-like_PHP"/>
</dbReference>
<dbReference type="InterPro" id="IPR032288">
    <property type="entry name" value="Metallophos_C"/>
</dbReference>
<evidence type="ECO:0000313" key="4">
    <source>
        <dbReference type="EMBL" id="MEE2050978.1"/>
    </source>
</evidence>
<dbReference type="Pfam" id="PF16371">
    <property type="entry name" value="MetallophosN"/>
    <property type="match status" value="1"/>
</dbReference>
<dbReference type="InterPro" id="IPR051918">
    <property type="entry name" value="STPP_CPPED1"/>
</dbReference>
<feature type="domain" description="Calcineurin-like phosphoesterase N-terminal" evidence="3">
    <location>
        <begin position="62"/>
        <end position="122"/>
    </location>
</feature>